<evidence type="ECO:0000256" key="4">
    <source>
        <dbReference type="SAM" id="MobiDB-lite"/>
    </source>
</evidence>
<evidence type="ECO:0000256" key="3">
    <source>
        <dbReference type="ARBA" id="ARBA00023163"/>
    </source>
</evidence>
<dbReference type="EMBL" id="JBIRUI010000008">
    <property type="protein sequence ID" value="MFI1715701.1"/>
    <property type="molecule type" value="Genomic_DNA"/>
</dbReference>
<organism evidence="6 7">
    <name type="scientific">Streptomyces litmocidini</name>
    <dbReference type="NCBI Taxonomy" id="67318"/>
    <lineage>
        <taxon>Bacteria</taxon>
        <taxon>Bacillati</taxon>
        <taxon>Actinomycetota</taxon>
        <taxon>Actinomycetes</taxon>
        <taxon>Kitasatosporales</taxon>
        <taxon>Streptomycetaceae</taxon>
        <taxon>Streptomyces</taxon>
    </lineage>
</organism>
<keyword evidence="3" id="KW-0804">Transcription</keyword>
<dbReference type="InterPro" id="IPR018060">
    <property type="entry name" value="HTH_AraC"/>
</dbReference>
<dbReference type="PANTHER" id="PTHR46796:SF6">
    <property type="entry name" value="ARAC SUBFAMILY"/>
    <property type="match status" value="1"/>
</dbReference>
<keyword evidence="2" id="KW-0238">DNA-binding</keyword>
<protein>
    <submittedName>
        <fullName evidence="6">Helix-turn-helix domain-containing protein</fullName>
    </submittedName>
</protein>
<gene>
    <name evidence="6" type="ORF">ACH407_19275</name>
</gene>
<evidence type="ECO:0000313" key="7">
    <source>
        <dbReference type="Proteomes" id="UP001611339"/>
    </source>
</evidence>
<keyword evidence="1" id="KW-0805">Transcription regulation</keyword>
<reference evidence="6 7" key="1">
    <citation type="submission" date="2024-10" db="EMBL/GenBank/DDBJ databases">
        <title>The Natural Products Discovery Center: Release of the First 8490 Sequenced Strains for Exploring Actinobacteria Biosynthetic Diversity.</title>
        <authorList>
            <person name="Kalkreuter E."/>
            <person name="Kautsar S.A."/>
            <person name="Yang D."/>
            <person name="Bader C.D."/>
            <person name="Teijaro C.N."/>
            <person name="Fluegel L."/>
            <person name="Davis C.M."/>
            <person name="Simpson J.R."/>
            <person name="Lauterbach L."/>
            <person name="Steele A.D."/>
            <person name="Gui C."/>
            <person name="Meng S."/>
            <person name="Li G."/>
            <person name="Viehrig K."/>
            <person name="Ye F."/>
            <person name="Su P."/>
            <person name="Kiefer A.F."/>
            <person name="Nichols A."/>
            <person name="Cepeda A.J."/>
            <person name="Yan W."/>
            <person name="Fan B."/>
            <person name="Jiang Y."/>
            <person name="Adhikari A."/>
            <person name="Zheng C.-J."/>
            <person name="Schuster L."/>
            <person name="Cowan T.M."/>
            <person name="Smanski M.J."/>
            <person name="Chevrette M.G."/>
            <person name="De Carvalho L.P.S."/>
            <person name="Shen B."/>
        </authorList>
    </citation>
    <scope>NUCLEOTIDE SEQUENCE [LARGE SCALE GENOMIC DNA]</scope>
    <source>
        <strain evidence="6 7">NPDC020602</strain>
    </source>
</reference>
<dbReference type="PANTHER" id="PTHR46796">
    <property type="entry name" value="HTH-TYPE TRANSCRIPTIONAL ACTIVATOR RHAS-RELATED"/>
    <property type="match status" value="1"/>
</dbReference>
<dbReference type="InterPro" id="IPR035418">
    <property type="entry name" value="AraC-bd_2"/>
</dbReference>
<dbReference type="Pfam" id="PF12833">
    <property type="entry name" value="HTH_18"/>
    <property type="match status" value="1"/>
</dbReference>
<dbReference type="SUPFAM" id="SSF46689">
    <property type="entry name" value="Homeodomain-like"/>
    <property type="match status" value="1"/>
</dbReference>
<dbReference type="Proteomes" id="UP001611339">
    <property type="component" value="Unassembled WGS sequence"/>
</dbReference>
<keyword evidence="7" id="KW-1185">Reference proteome</keyword>
<evidence type="ECO:0000313" key="6">
    <source>
        <dbReference type="EMBL" id="MFI1715701.1"/>
    </source>
</evidence>
<dbReference type="Gene3D" id="1.10.10.60">
    <property type="entry name" value="Homeodomain-like"/>
    <property type="match status" value="1"/>
</dbReference>
<evidence type="ECO:0000256" key="1">
    <source>
        <dbReference type="ARBA" id="ARBA00023015"/>
    </source>
</evidence>
<dbReference type="PROSITE" id="PS01124">
    <property type="entry name" value="HTH_ARAC_FAMILY_2"/>
    <property type="match status" value="1"/>
</dbReference>
<sequence>MSKANPREPAGLRPDPKRAGGRGGLLTTLSSEAVQAVDRFAWYSDQIQRYIFPITLSTPYTADFRSEVSALQLGAVQVARFTFPPLEAARTARHIRSVDPETYQLGWMRRGAMTATQLRNDAFVGPGDMVLFGTSHPLRAGVRDEGAMTEVAVLRIPKNALPLPSAQVDRLLARRLAPEGVSGALLHQHLHTLLAHASEVGPAEAHRLGTVTADLIASFAADRLDRAELVPSETRTTVLRARINAFITRHLGDPELRPAVIAAHHHISLRSLHALFQQEPATVAATIRHRRLERCRADLADPGMRDRPIAAIAARWGLLVPAEFSRAFRAAYGMSPGEYRAEATRLRRSARDHKPLCAHPQADPAGRRHDENPPTRAAR</sequence>
<feature type="region of interest" description="Disordered" evidence="4">
    <location>
        <begin position="344"/>
        <end position="379"/>
    </location>
</feature>
<feature type="region of interest" description="Disordered" evidence="4">
    <location>
        <begin position="1"/>
        <end position="24"/>
    </location>
</feature>
<feature type="domain" description="HTH araC/xylS-type" evidence="5">
    <location>
        <begin position="241"/>
        <end position="342"/>
    </location>
</feature>
<dbReference type="InterPro" id="IPR009057">
    <property type="entry name" value="Homeodomain-like_sf"/>
</dbReference>
<evidence type="ECO:0000256" key="2">
    <source>
        <dbReference type="ARBA" id="ARBA00023125"/>
    </source>
</evidence>
<evidence type="ECO:0000259" key="5">
    <source>
        <dbReference type="PROSITE" id="PS01124"/>
    </source>
</evidence>
<comment type="caution">
    <text evidence="6">The sequence shown here is derived from an EMBL/GenBank/DDBJ whole genome shotgun (WGS) entry which is preliminary data.</text>
</comment>
<dbReference type="Pfam" id="PF14525">
    <property type="entry name" value="AraC_binding_2"/>
    <property type="match status" value="1"/>
</dbReference>
<proteinExistence type="predicted"/>
<dbReference type="RefSeq" id="WP_185094669.1">
    <property type="nucleotide sequence ID" value="NZ_JBIRUI010000008.1"/>
</dbReference>
<dbReference type="InterPro" id="IPR050204">
    <property type="entry name" value="AraC_XylS_family_regulators"/>
</dbReference>
<dbReference type="SMART" id="SM00342">
    <property type="entry name" value="HTH_ARAC"/>
    <property type="match status" value="1"/>
</dbReference>
<accession>A0ABW7U7S8</accession>
<name>A0ABW7U7S8_9ACTN</name>